<comment type="subcellular location">
    <subcellularLocation>
        <location evidence="1">Nucleus</location>
    </subcellularLocation>
</comment>
<dbReference type="GO" id="GO:0005634">
    <property type="term" value="C:nucleus"/>
    <property type="evidence" value="ECO:0007669"/>
    <property type="project" value="UniProtKB-SubCell"/>
</dbReference>
<dbReference type="Proteomes" id="UP000683925">
    <property type="component" value="Unassembled WGS sequence"/>
</dbReference>
<evidence type="ECO:0000256" key="5">
    <source>
        <dbReference type="RuleBase" id="RU000487"/>
    </source>
</evidence>
<proteinExistence type="inferred from homology"/>
<evidence type="ECO:0000256" key="6">
    <source>
        <dbReference type="SAM" id="Coils"/>
    </source>
</evidence>
<evidence type="ECO:0000256" key="3">
    <source>
        <dbReference type="ARBA" id="ARBA00023163"/>
    </source>
</evidence>
<comment type="similarity">
    <text evidence="5">Belongs to the actin family.</text>
</comment>
<dbReference type="OMA" id="QDCKTSP"/>
<feature type="coiled-coil region" evidence="6">
    <location>
        <begin position="373"/>
        <end position="422"/>
    </location>
</feature>
<keyword evidence="2" id="KW-0805">Transcription regulation</keyword>
<dbReference type="EMBL" id="CAJJDP010000020">
    <property type="protein sequence ID" value="CAD8148169.1"/>
    <property type="molecule type" value="Genomic_DNA"/>
</dbReference>
<dbReference type="InterPro" id="IPR004000">
    <property type="entry name" value="Actin"/>
</dbReference>
<evidence type="ECO:0000256" key="4">
    <source>
        <dbReference type="ARBA" id="ARBA00023242"/>
    </source>
</evidence>
<organism evidence="7 8">
    <name type="scientific">Paramecium octaurelia</name>
    <dbReference type="NCBI Taxonomy" id="43137"/>
    <lineage>
        <taxon>Eukaryota</taxon>
        <taxon>Sar</taxon>
        <taxon>Alveolata</taxon>
        <taxon>Ciliophora</taxon>
        <taxon>Intramacronucleata</taxon>
        <taxon>Oligohymenophorea</taxon>
        <taxon>Peniculida</taxon>
        <taxon>Parameciidae</taxon>
        <taxon>Paramecium</taxon>
    </lineage>
</organism>
<evidence type="ECO:0000313" key="8">
    <source>
        <dbReference type="Proteomes" id="UP000683925"/>
    </source>
</evidence>
<protein>
    <recommendedName>
        <fullName evidence="9">Actin-related protein 5</fullName>
    </recommendedName>
</protein>
<keyword evidence="4" id="KW-0539">Nucleus</keyword>
<evidence type="ECO:0000256" key="2">
    <source>
        <dbReference type="ARBA" id="ARBA00023015"/>
    </source>
</evidence>
<sequence>MNYMRDNYANAKNDVPLLIDYGSSTIKAGYATSQAPDVVIRSYINKFKDSNTQSNQIAQWDTDVFKNYRSPFEKNLIQHSGALEQLNDFVFERLQAGRHGRVNHPMILTECFATTDLARMIVLEQMFECYQVPSVMLGVDALFSVFQDDLEAFLKQTQLIVHFGDQTVHVVPIVNGQVIYSNIKRLNLGGLNSLKYFYQTIQLRHPHLKFTYAQMDYWHKQYTSVAIDYQLQLRYFQGPQQYYGYRDKISEQNRFYDDQLQFLDSIYIDIPIVQKIVSAEDLKRKDENRQRMRVRLQESIQQSRQNRKSQLEQQLLALQQELETDQNNDELKKKITTLQVKLGLAPKEALDELKYNLLNKRYQKVMHEQALLKKQKNQEFKQLQKDANKFKLEEPEKYLQMLYEKRDRIVLQRQERKKLEQEMNSRNSRFNQKRIQTLAFLGADDKVEDDFGKDDKDWEIYRSVTKEIDSADEKSKYKLQEIEQELKDLDPDFEIKILKSIANVHQLGMNLSQVQLSVDRVRCQEIYFQPNLIGVEQQGLVDMIKLSSKGLDKLLLENIILTGGGAKTQGIIQRLQKDLISEYDCPIAIKIASDPVFGTWFGMKNFANKYQGMLSQFSISIDDYNEIGTQKWEIFKQHPFSNIVD</sequence>
<keyword evidence="6" id="KW-0175">Coiled coil</keyword>
<gene>
    <name evidence="7" type="ORF">POCTA_138.1.T0200391</name>
</gene>
<comment type="caution">
    <text evidence="7">The sequence shown here is derived from an EMBL/GenBank/DDBJ whole genome shotgun (WGS) entry which is preliminary data.</text>
</comment>
<dbReference type="FunFam" id="3.30.420.40:FF:000122">
    <property type="entry name" value="ARP5 actin-related protein 5 homolog"/>
    <property type="match status" value="1"/>
</dbReference>
<evidence type="ECO:0000313" key="7">
    <source>
        <dbReference type="EMBL" id="CAD8148169.1"/>
    </source>
</evidence>
<evidence type="ECO:0008006" key="9">
    <source>
        <dbReference type="Google" id="ProtNLM"/>
    </source>
</evidence>
<reference evidence="7" key="1">
    <citation type="submission" date="2021-01" db="EMBL/GenBank/DDBJ databases">
        <authorList>
            <consortium name="Genoscope - CEA"/>
            <person name="William W."/>
        </authorList>
    </citation>
    <scope>NUCLEOTIDE SEQUENCE</scope>
</reference>
<dbReference type="OrthoDB" id="7340501at2759"/>
<feature type="coiled-coil region" evidence="6">
    <location>
        <begin position="282"/>
        <end position="328"/>
    </location>
</feature>
<dbReference type="PANTHER" id="PTHR11937">
    <property type="entry name" value="ACTIN"/>
    <property type="match status" value="1"/>
</dbReference>
<dbReference type="Pfam" id="PF00022">
    <property type="entry name" value="Actin"/>
    <property type="match status" value="2"/>
</dbReference>
<keyword evidence="3" id="KW-0804">Transcription</keyword>
<dbReference type="AlphaFoldDB" id="A0A8S1T9U7"/>
<keyword evidence="8" id="KW-1185">Reference proteome</keyword>
<dbReference type="SMART" id="SM00268">
    <property type="entry name" value="ACTIN"/>
    <property type="match status" value="1"/>
</dbReference>
<evidence type="ECO:0000256" key="1">
    <source>
        <dbReference type="ARBA" id="ARBA00004123"/>
    </source>
</evidence>
<name>A0A8S1T9U7_PAROT</name>
<accession>A0A8S1T9U7</accession>